<evidence type="ECO:0000256" key="4">
    <source>
        <dbReference type="SAM" id="MobiDB-lite"/>
    </source>
</evidence>
<evidence type="ECO:0000256" key="1">
    <source>
        <dbReference type="ARBA" id="ARBA00004123"/>
    </source>
</evidence>
<dbReference type="GO" id="GO:0007064">
    <property type="term" value="P:mitotic sister chromatid cohesion"/>
    <property type="evidence" value="ECO:0007669"/>
    <property type="project" value="TreeGrafter"/>
</dbReference>
<feature type="domain" description="Rad21/Rec8-like protein N-terminal" evidence="6">
    <location>
        <begin position="1"/>
        <end position="102"/>
    </location>
</feature>
<dbReference type="InterPro" id="IPR006910">
    <property type="entry name" value="Rad21_Rec8_N"/>
</dbReference>
<evidence type="ECO:0000259" key="5">
    <source>
        <dbReference type="Pfam" id="PF04824"/>
    </source>
</evidence>
<comment type="caution">
    <text evidence="7">The sequence shown here is derived from an EMBL/GenBank/DDBJ whole genome shotgun (WGS) entry which is preliminary data.</text>
</comment>
<dbReference type="InterPro" id="IPR006909">
    <property type="entry name" value="Rad21/Rec8_C_eu"/>
</dbReference>
<comment type="similarity">
    <text evidence="2">Belongs to the rad21 family.</text>
</comment>
<dbReference type="OrthoDB" id="10071381at2759"/>
<dbReference type="InterPro" id="IPR036390">
    <property type="entry name" value="WH_DNA-bd_sf"/>
</dbReference>
<feature type="domain" description="Rad21/Rec8-like protein C-terminal eukaryotic" evidence="5">
    <location>
        <begin position="615"/>
        <end position="663"/>
    </location>
</feature>
<dbReference type="GO" id="GO:0005634">
    <property type="term" value="C:nucleus"/>
    <property type="evidence" value="ECO:0007669"/>
    <property type="project" value="UniProtKB-SubCell"/>
</dbReference>
<protein>
    <submittedName>
        <fullName evidence="7">Cohesin subunit rad21</fullName>
    </submittedName>
</protein>
<dbReference type="STRING" id="154538.A0A1M2VRM6"/>
<dbReference type="InterPro" id="IPR023093">
    <property type="entry name" value="ScpA-like_C"/>
</dbReference>
<evidence type="ECO:0000256" key="3">
    <source>
        <dbReference type="ARBA" id="ARBA00023242"/>
    </source>
</evidence>
<dbReference type="Pfam" id="PF04824">
    <property type="entry name" value="Rad21_Rec8"/>
    <property type="match status" value="1"/>
</dbReference>
<gene>
    <name evidence="7" type="ORF">TRAPUB_13218</name>
</gene>
<dbReference type="GO" id="GO:0003682">
    <property type="term" value="F:chromatin binding"/>
    <property type="evidence" value="ECO:0007669"/>
    <property type="project" value="TreeGrafter"/>
</dbReference>
<evidence type="ECO:0000256" key="2">
    <source>
        <dbReference type="ARBA" id="ARBA00009870"/>
    </source>
</evidence>
<evidence type="ECO:0000259" key="6">
    <source>
        <dbReference type="Pfam" id="PF04825"/>
    </source>
</evidence>
<dbReference type="GO" id="GO:1990414">
    <property type="term" value="P:replication-born double-strand break repair via sister chromatid exchange"/>
    <property type="evidence" value="ECO:0007669"/>
    <property type="project" value="TreeGrafter"/>
</dbReference>
<evidence type="ECO:0000313" key="8">
    <source>
        <dbReference type="Proteomes" id="UP000184267"/>
    </source>
</evidence>
<proteinExistence type="inferred from homology"/>
<name>A0A1M2VRM6_TRAPU</name>
<accession>A0A1M2VRM6</accession>
<dbReference type="EMBL" id="MNAD01000800">
    <property type="protein sequence ID" value="OJT10264.1"/>
    <property type="molecule type" value="Genomic_DNA"/>
</dbReference>
<dbReference type="Pfam" id="PF04825">
    <property type="entry name" value="Rad21_Rec8_N"/>
    <property type="match status" value="1"/>
</dbReference>
<reference evidence="7 8" key="1">
    <citation type="submission" date="2016-10" db="EMBL/GenBank/DDBJ databases">
        <title>Genome sequence of the basidiomycete white-rot fungus Trametes pubescens.</title>
        <authorList>
            <person name="Makela M.R."/>
            <person name="Granchi Z."/>
            <person name="Peng M."/>
            <person name="De Vries R.P."/>
            <person name="Grigoriev I."/>
            <person name="Riley R."/>
            <person name="Hilden K."/>
        </authorList>
    </citation>
    <scope>NUCLEOTIDE SEQUENCE [LARGE SCALE GENOMIC DNA]</scope>
    <source>
        <strain evidence="7 8">FBCC735</strain>
    </source>
</reference>
<dbReference type="PANTHER" id="PTHR12585">
    <property type="entry name" value="SCC1 / RAD21 FAMILY MEMBER"/>
    <property type="match status" value="1"/>
</dbReference>
<dbReference type="Gene3D" id="1.10.10.580">
    <property type="entry name" value="Structural maintenance of chromosome 1. Chain E"/>
    <property type="match status" value="1"/>
</dbReference>
<feature type="region of interest" description="Disordered" evidence="4">
    <location>
        <begin position="191"/>
        <end position="210"/>
    </location>
</feature>
<comment type="subcellular location">
    <subcellularLocation>
        <location evidence="1">Nucleus</location>
    </subcellularLocation>
</comment>
<dbReference type="AlphaFoldDB" id="A0A1M2VRM6"/>
<keyword evidence="8" id="KW-1185">Reference proteome</keyword>
<feature type="region of interest" description="Disordered" evidence="4">
    <location>
        <begin position="275"/>
        <end position="358"/>
    </location>
</feature>
<feature type="region of interest" description="Disordered" evidence="4">
    <location>
        <begin position="508"/>
        <end position="537"/>
    </location>
</feature>
<dbReference type="InterPro" id="IPR039781">
    <property type="entry name" value="Rad21/Rec8-like"/>
</dbReference>
<evidence type="ECO:0000313" key="7">
    <source>
        <dbReference type="EMBL" id="OJT10264.1"/>
    </source>
</evidence>
<dbReference type="PANTHER" id="PTHR12585:SF69">
    <property type="entry name" value="FI11703P"/>
    <property type="match status" value="1"/>
</dbReference>
<dbReference type="GO" id="GO:0030892">
    <property type="term" value="C:mitotic cohesin complex"/>
    <property type="evidence" value="ECO:0007669"/>
    <property type="project" value="TreeGrafter"/>
</dbReference>
<dbReference type="SUPFAM" id="SSF46785">
    <property type="entry name" value="Winged helix' DNA-binding domain"/>
    <property type="match status" value="1"/>
</dbReference>
<feature type="region of interest" description="Disordered" evidence="4">
    <location>
        <begin position="429"/>
        <end position="475"/>
    </location>
</feature>
<keyword evidence="3" id="KW-0539">Nucleus</keyword>
<sequence length="709" mass="76436">MFYSEAILSRRGPLAKVWLAAHMERKLSKTQTLQTDIEQSVDAIMHQEIEVMALRLSGQLLLGVVRIYSRKAKYLLDDCNEALLKIKMAFRPGLVDMTEDQLTVNQNAITLQSNNFDLDALLPDLDWDTADFESRDVQPGGQHIARAADITLGNADFTFDLEDTGYGFDLGPSDGIGSQDYDIDLNLDFGDGPAPADRATPRTEDDEMSVEVGRDAAAPRPFRESLGSHLLGAHEGEGDFDMLSVRSRAQSENPFGGPDIDMGFGPDAGGMDVDLGISFGDEPLSDHAPTPHLTPSRASSPLTEPPQTPPPDVQLTPKAVAEEATKKKKEKKQIIDSVTELADGPGAQVGRGRNAGLGAPVTKDVSDIVTEHSSLPRSSLVMRLLEIRDDPIAHFLPTKTTAQGTFFFAAPPGLVPELADMFMRPVTNLNASKRRGASPEKPPSKKRRTDGSVAGDEEEMEQARREGSRAPSLALGSDVYGRASVGPGMDFAFGDNTGMGEDFQMDVPEFEGGPVGPEAERARSKSLAPSALSRLSTPPPDVMLEEGDESHADVTCPIAVFDDRVAASQGQSQASTELASSDDGKGYSKNTVKALSIIRKDLEPSAEEPAEDKYMSFNNMAQKASRRAAAAFFFELLVLGTRDCVKLDQPEPFANIEIRAKDKLWERQRHSSLAPSSSANFPRATVASPLGQARRQGSAVPSIASAFGL</sequence>
<dbReference type="OMA" id="PGIVDMT"/>
<feature type="compositionally biased region" description="Pro residues" evidence="4">
    <location>
        <begin position="303"/>
        <end position="312"/>
    </location>
</feature>
<dbReference type="Proteomes" id="UP000184267">
    <property type="component" value="Unassembled WGS sequence"/>
</dbReference>
<organism evidence="7 8">
    <name type="scientific">Trametes pubescens</name>
    <name type="common">White-rot fungus</name>
    <dbReference type="NCBI Taxonomy" id="154538"/>
    <lineage>
        <taxon>Eukaryota</taxon>
        <taxon>Fungi</taxon>
        <taxon>Dikarya</taxon>
        <taxon>Basidiomycota</taxon>
        <taxon>Agaricomycotina</taxon>
        <taxon>Agaricomycetes</taxon>
        <taxon>Polyporales</taxon>
        <taxon>Polyporaceae</taxon>
        <taxon>Trametes</taxon>
    </lineage>
</organism>